<keyword evidence="2" id="KW-1185">Reference proteome</keyword>
<name>A0ABN9PUC3_9DINO</name>
<evidence type="ECO:0000313" key="1">
    <source>
        <dbReference type="EMBL" id="CAK0796809.1"/>
    </source>
</evidence>
<accession>A0ABN9PUC3</accession>
<comment type="caution">
    <text evidence="1">The sequence shown here is derived from an EMBL/GenBank/DDBJ whole genome shotgun (WGS) entry which is preliminary data.</text>
</comment>
<organism evidence="1 2">
    <name type="scientific">Prorocentrum cordatum</name>
    <dbReference type="NCBI Taxonomy" id="2364126"/>
    <lineage>
        <taxon>Eukaryota</taxon>
        <taxon>Sar</taxon>
        <taxon>Alveolata</taxon>
        <taxon>Dinophyceae</taxon>
        <taxon>Prorocentrales</taxon>
        <taxon>Prorocentraceae</taxon>
        <taxon>Prorocentrum</taxon>
    </lineage>
</organism>
<protein>
    <submittedName>
        <fullName evidence="1">Uncharacterized protein</fullName>
    </submittedName>
</protein>
<feature type="non-terminal residue" evidence="1">
    <location>
        <position position="1"/>
    </location>
</feature>
<reference evidence="1" key="1">
    <citation type="submission" date="2023-10" db="EMBL/GenBank/DDBJ databases">
        <authorList>
            <person name="Chen Y."/>
            <person name="Shah S."/>
            <person name="Dougan E. K."/>
            <person name="Thang M."/>
            <person name="Chan C."/>
        </authorList>
    </citation>
    <scope>NUCLEOTIDE SEQUENCE [LARGE SCALE GENOMIC DNA]</scope>
</reference>
<sequence>VDQLAAQAQLAEEALTLIVGNSEVGAWLRAVVPAVVALVRGEEPQWLDVLRRNVALHADAVDIDVEHAS</sequence>
<feature type="non-terminal residue" evidence="1">
    <location>
        <position position="69"/>
    </location>
</feature>
<gene>
    <name evidence="1" type="ORF">PCOR1329_LOCUS6088</name>
</gene>
<dbReference type="Proteomes" id="UP001189429">
    <property type="component" value="Unassembled WGS sequence"/>
</dbReference>
<evidence type="ECO:0000313" key="2">
    <source>
        <dbReference type="Proteomes" id="UP001189429"/>
    </source>
</evidence>
<proteinExistence type="predicted"/>
<dbReference type="EMBL" id="CAUYUJ010001629">
    <property type="protein sequence ID" value="CAK0796809.1"/>
    <property type="molecule type" value="Genomic_DNA"/>
</dbReference>